<comment type="caution">
    <text evidence="2">The sequence shown here is derived from an EMBL/GenBank/DDBJ whole genome shotgun (WGS) entry which is preliminary data.</text>
</comment>
<dbReference type="SMART" id="SM00418">
    <property type="entry name" value="HTH_ARSR"/>
    <property type="match status" value="1"/>
</dbReference>
<dbReference type="RefSeq" id="WP_111369175.1">
    <property type="nucleotide sequence ID" value="NZ_VINQ01000035.1"/>
</dbReference>
<gene>
    <name evidence="2" type="ORF">FLO80_21245</name>
</gene>
<dbReference type="InterPro" id="IPR011991">
    <property type="entry name" value="ArsR-like_HTH"/>
</dbReference>
<evidence type="ECO:0000313" key="3">
    <source>
        <dbReference type="Proteomes" id="UP000325291"/>
    </source>
</evidence>
<dbReference type="NCBIfam" id="NF033788">
    <property type="entry name" value="HTH_metalloreg"/>
    <property type="match status" value="1"/>
</dbReference>
<accession>A0A5A9YXF6</accession>
<name>A0A5A9YXF6_9RHOB</name>
<proteinExistence type="predicted"/>
<protein>
    <submittedName>
        <fullName evidence="2">Winged helix-turn-helix transcriptional regulator</fullName>
    </submittedName>
</protein>
<dbReference type="InterPro" id="IPR036388">
    <property type="entry name" value="WH-like_DNA-bd_sf"/>
</dbReference>
<dbReference type="InterPro" id="IPR036390">
    <property type="entry name" value="WH_DNA-bd_sf"/>
</dbReference>
<dbReference type="Proteomes" id="UP000325291">
    <property type="component" value="Unassembled WGS sequence"/>
</dbReference>
<dbReference type="PROSITE" id="PS50987">
    <property type="entry name" value="HTH_ARSR_2"/>
    <property type="match status" value="1"/>
</dbReference>
<evidence type="ECO:0000259" key="1">
    <source>
        <dbReference type="PROSITE" id="PS50987"/>
    </source>
</evidence>
<dbReference type="EMBL" id="VINQ01000035">
    <property type="protein sequence ID" value="KAA0909520.1"/>
    <property type="molecule type" value="Genomic_DNA"/>
</dbReference>
<dbReference type="AlphaFoldDB" id="A0A5A9YXF6"/>
<dbReference type="CDD" id="cd00090">
    <property type="entry name" value="HTH_ARSR"/>
    <property type="match status" value="1"/>
</dbReference>
<dbReference type="Pfam" id="PF12840">
    <property type="entry name" value="HTH_20"/>
    <property type="match status" value="1"/>
</dbReference>
<reference evidence="2 3" key="1">
    <citation type="submission" date="2019-07" db="EMBL/GenBank/DDBJ databases">
        <title>Aquicoccus porphyridii gen. nov., sp. nov., isolated from a small marine red alga, Porphyridium marinum.</title>
        <authorList>
            <person name="Liu L."/>
        </authorList>
    </citation>
    <scope>NUCLEOTIDE SEQUENCE [LARGE SCALE GENOMIC DNA]</scope>
    <source>
        <strain evidence="2 3">L1 8-17</strain>
    </source>
</reference>
<organism evidence="2 3">
    <name type="scientific">Aquicoccus porphyridii</name>
    <dbReference type="NCBI Taxonomy" id="1852029"/>
    <lineage>
        <taxon>Bacteria</taxon>
        <taxon>Pseudomonadati</taxon>
        <taxon>Pseudomonadota</taxon>
        <taxon>Alphaproteobacteria</taxon>
        <taxon>Rhodobacterales</taxon>
        <taxon>Paracoccaceae</taxon>
        <taxon>Aquicoccus</taxon>
    </lineage>
</organism>
<dbReference type="SUPFAM" id="SSF46785">
    <property type="entry name" value="Winged helix' DNA-binding domain"/>
    <property type="match status" value="1"/>
</dbReference>
<dbReference type="PANTHER" id="PTHR38600">
    <property type="entry name" value="TRANSCRIPTIONAL REGULATORY PROTEIN"/>
    <property type="match status" value="1"/>
</dbReference>
<dbReference type="PANTHER" id="PTHR38600:SF2">
    <property type="entry name" value="SLL0088 PROTEIN"/>
    <property type="match status" value="1"/>
</dbReference>
<dbReference type="InterPro" id="IPR001845">
    <property type="entry name" value="HTH_ArsR_DNA-bd_dom"/>
</dbReference>
<keyword evidence="3" id="KW-1185">Reference proteome</keyword>
<dbReference type="Gene3D" id="1.10.10.10">
    <property type="entry name" value="Winged helix-like DNA-binding domain superfamily/Winged helix DNA-binding domain"/>
    <property type="match status" value="1"/>
</dbReference>
<dbReference type="PRINTS" id="PR00778">
    <property type="entry name" value="HTHARSR"/>
</dbReference>
<dbReference type="GO" id="GO:0003700">
    <property type="term" value="F:DNA-binding transcription factor activity"/>
    <property type="evidence" value="ECO:0007669"/>
    <property type="project" value="InterPro"/>
</dbReference>
<evidence type="ECO:0000313" key="2">
    <source>
        <dbReference type="EMBL" id="KAA0909520.1"/>
    </source>
</evidence>
<feature type="domain" description="HTH arsR-type" evidence="1">
    <location>
        <begin position="1"/>
        <end position="94"/>
    </location>
</feature>
<sequence>MENYQSALDTAFHALADPTRRAMIARLIEGPASVKELAEPFEMGLPSLLKHVKVLEASGLINSEKTGRVRTCRLVPTQLAAAEDWLNEQRAIWEARTDRLAAFAENQHASETNNDVE</sequence>